<organism evidence="1 2">
    <name type="scientific">Nocardioides turkmenicus</name>
    <dbReference type="NCBI Taxonomy" id="2711220"/>
    <lineage>
        <taxon>Bacteria</taxon>
        <taxon>Bacillati</taxon>
        <taxon>Actinomycetota</taxon>
        <taxon>Actinomycetes</taxon>
        <taxon>Propionibacteriales</taxon>
        <taxon>Nocardioidaceae</taxon>
        <taxon>Nocardioides</taxon>
    </lineage>
</organism>
<dbReference type="Pfam" id="PF11017">
    <property type="entry name" value="DUF2855"/>
    <property type="match status" value="1"/>
</dbReference>
<dbReference type="InterPro" id="IPR021276">
    <property type="entry name" value="DUF2855"/>
</dbReference>
<dbReference type="Proteomes" id="UP000483261">
    <property type="component" value="Unassembled WGS sequence"/>
</dbReference>
<evidence type="ECO:0000313" key="1">
    <source>
        <dbReference type="EMBL" id="NGN95950.1"/>
    </source>
</evidence>
<reference evidence="1 2" key="1">
    <citation type="submission" date="2020-02" db="EMBL/GenBank/DDBJ databases">
        <title>Whole-genome analyses of novel actinobacteria.</title>
        <authorList>
            <person name="Sahin N."/>
        </authorList>
    </citation>
    <scope>NUCLEOTIDE SEQUENCE [LARGE SCALE GENOMIC DNA]</scope>
    <source>
        <strain evidence="1 2">KC13</strain>
    </source>
</reference>
<keyword evidence="2" id="KW-1185">Reference proteome</keyword>
<sequence length="364" mass="39823">MTRYARVESLKSDLGVAGLVDLPAPRLDDGEVLARIERFALTTNNMTYAVYGDALGYWNLFPAEQVGYGCMPAWGYVEIVESKASGVPVGTRIFGYFPIATHLTMRPTKVTSRSFVDGAGHRTGTPEVYNLYELQPRETDPHQDSLTALYRPLFITSYTAADYLRDRDFFGAEQFVISSASSKTAYGTAHSLADSPAPKIALTSARNVGFVNRLGLYAAAHEYADLTAVDATKRTVYVDLSGDPDLRRRVHEHLGDQLAYDCLIGSTHADALPEEDDSLAGPAPVFFFAALQLDAYKAEGRSRAFMERYRRDERAFLELVGRPDRPAITLIEHAGLEDAPSVIAGFHDGSTDPAAGHVFIPDAG</sequence>
<accession>A0A6M1R702</accession>
<dbReference type="SUPFAM" id="SSF50129">
    <property type="entry name" value="GroES-like"/>
    <property type="match status" value="1"/>
</dbReference>
<dbReference type="AlphaFoldDB" id="A0A6M1R702"/>
<dbReference type="InterPro" id="IPR011032">
    <property type="entry name" value="GroES-like_sf"/>
</dbReference>
<evidence type="ECO:0000313" key="2">
    <source>
        <dbReference type="Proteomes" id="UP000483261"/>
    </source>
</evidence>
<name>A0A6M1R702_9ACTN</name>
<dbReference type="RefSeq" id="WP_165114302.1">
    <property type="nucleotide sequence ID" value="NZ_JAALAA010000034.1"/>
</dbReference>
<comment type="caution">
    <text evidence="1">The sequence shown here is derived from an EMBL/GenBank/DDBJ whole genome shotgun (WGS) entry which is preliminary data.</text>
</comment>
<proteinExistence type="predicted"/>
<protein>
    <submittedName>
        <fullName evidence="1">DUF2855 family protein</fullName>
    </submittedName>
</protein>
<gene>
    <name evidence="1" type="ORF">G5C66_24825</name>
</gene>
<dbReference type="EMBL" id="JAALAA010000034">
    <property type="protein sequence ID" value="NGN95950.1"/>
    <property type="molecule type" value="Genomic_DNA"/>
</dbReference>